<dbReference type="AlphaFoldDB" id="A0A0H1B227"/>
<accession>A0A0H1B227</accession>
<dbReference type="Proteomes" id="UP000053573">
    <property type="component" value="Unassembled WGS sequence"/>
</dbReference>
<protein>
    <submittedName>
        <fullName evidence="1">Uncharacterized protein</fullName>
    </submittedName>
</protein>
<dbReference type="EMBL" id="LDEV01003616">
    <property type="protein sequence ID" value="KLJ05484.1"/>
    <property type="molecule type" value="Genomic_DNA"/>
</dbReference>
<organism evidence="1 2">
    <name type="scientific">Blastomyces silverae</name>
    <dbReference type="NCBI Taxonomy" id="2060906"/>
    <lineage>
        <taxon>Eukaryota</taxon>
        <taxon>Fungi</taxon>
        <taxon>Dikarya</taxon>
        <taxon>Ascomycota</taxon>
        <taxon>Pezizomycotina</taxon>
        <taxon>Eurotiomycetes</taxon>
        <taxon>Eurotiomycetidae</taxon>
        <taxon>Onygenales</taxon>
        <taxon>Ajellomycetaceae</taxon>
        <taxon>Blastomyces</taxon>
    </lineage>
</organism>
<comment type="caution">
    <text evidence="1">The sequence shown here is derived from an EMBL/GenBank/DDBJ whole genome shotgun (WGS) entry which is preliminary data.</text>
</comment>
<reference evidence="2" key="1">
    <citation type="journal article" date="2015" name="PLoS Genet.">
        <title>The dynamic genome and transcriptome of the human fungal pathogen Blastomyces and close relative Emmonsia.</title>
        <authorList>
            <person name="Munoz J.F."/>
            <person name="Gauthier G.M."/>
            <person name="Desjardins C.A."/>
            <person name="Gallo J.E."/>
            <person name="Holder J."/>
            <person name="Sullivan T.D."/>
            <person name="Marty A.J."/>
            <person name="Carmen J.C."/>
            <person name="Chen Z."/>
            <person name="Ding L."/>
            <person name="Gujja S."/>
            <person name="Magrini V."/>
            <person name="Misas E."/>
            <person name="Mitreva M."/>
            <person name="Priest M."/>
            <person name="Saif S."/>
            <person name="Whiston E.A."/>
            <person name="Young S."/>
            <person name="Zeng Q."/>
            <person name="Goldman W.E."/>
            <person name="Mardis E.R."/>
            <person name="Taylor J.W."/>
            <person name="McEwen J.G."/>
            <person name="Clay O.K."/>
            <person name="Klein B.S."/>
            <person name="Cuomo C.A."/>
        </authorList>
    </citation>
    <scope>NUCLEOTIDE SEQUENCE [LARGE SCALE GENOMIC DNA]</scope>
    <source>
        <strain evidence="2">UAMH 139</strain>
    </source>
</reference>
<keyword evidence="2" id="KW-1185">Reference proteome</keyword>
<evidence type="ECO:0000313" key="2">
    <source>
        <dbReference type="Proteomes" id="UP000053573"/>
    </source>
</evidence>
<proteinExistence type="predicted"/>
<gene>
    <name evidence="1" type="ORF">EMPG_11063</name>
</gene>
<name>A0A0H1B227_9EURO</name>
<evidence type="ECO:0000313" key="1">
    <source>
        <dbReference type="EMBL" id="KLJ05484.1"/>
    </source>
</evidence>
<sequence length="89" mass="10096">MPPLLSATLGPRTWKPLLRKRISWLLPLASPSLSRVLGSNLAWWSSMSAQTTFLTQRRNPANGWLAMLSFLQLLKSHRTSPRSLEELVQ</sequence>